<evidence type="ECO:0000313" key="3">
    <source>
        <dbReference type="Proteomes" id="UP000011087"/>
    </source>
</evidence>
<dbReference type="AlphaFoldDB" id="L1J3F5"/>
<organism evidence="1">
    <name type="scientific">Guillardia theta (strain CCMP2712)</name>
    <name type="common">Cryptophyte</name>
    <dbReference type="NCBI Taxonomy" id="905079"/>
    <lineage>
        <taxon>Eukaryota</taxon>
        <taxon>Cryptophyceae</taxon>
        <taxon>Pyrenomonadales</taxon>
        <taxon>Geminigeraceae</taxon>
        <taxon>Guillardia</taxon>
    </lineage>
</organism>
<dbReference type="HOGENOM" id="CLU_2763239_0_0_1"/>
<dbReference type="EnsemblProtists" id="EKX42669">
    <property type="protein sequence ID" value="EKX42669"/>
    <property type="gene ID" value="GUITHDRAFT_153509"/>
</dbReference>
<proteinExistence type="predicted"/>
<evidence type="ECO:0000313" key="1">
    <source>
        <dbReference type="EMBL" id="EKX42669.1"/>
    </source>
</evidence>
<protein>
    <submittedName>
        <fullName evidence="1 2">Uncharacterized protein</fullName>
    </submittedName>
</protein>
<name>L1J3F5_GUITC</name>
<reference evidence="2" key="3">
    <citation type="submission" date="2015-06" db="UniProtKB">
        <authorList>
            <consortium name="EnsemblProtists"/>
        </authorList>
    </citation>
    <scope>IDENTIFICATION</scope>
</reference>
<dbReference type="PaxDb" id="55529-EKX42669"/>
<evidence type="ECO:0000313" key="2">
    <source>
        <dbReference type="EnsemblProtists" id="EKX42669"/>
    </source>
</evidence>
<accession>L1J3F5</accession>
<dbReference type="GeneID" id="17299372"/>
<sequence>MQSVEFFLPRLQAAAFAQHDRTTVDAEDATTRCSITQDTMESIDKEDMLLSNVLEARTKPKLIISRAWSA</sequence>
<reference evidence="1 3" key="1">
    <citation type="journal article" date="2012" name="Nature">
        <title>Algal genomes reveal evolutionary mosaicism and the fate of nucleomorphs.</title>
        <authorList>
            <consortium name="DOE Joint Genome Institute"/>
            <person name="Curtis B.A."/>
            <person name="Tanifuji G."/>
            <person name="Burki F."/>
            <person name="Gruber A."/>
            <person name="Irimia M."/>
            <person name="Maruyama S."/>
            <person name="Arias M.C."/>
            <person name="Ball S.G."/>
            <person name="Gile G.H."/>
            <person name="Hirakawa Y."/>
            <person name="Hopkins J.F."/>
            <person name="Kuo A."/>
            <person name="Rensing S.A."/>
            <person name="Schmutz J."/>
            <person name="Symeonidi A."/>
            <person name="Elias M."/>
            <person name="Eveleigh R.J."/>
            <person name="Herman E.K."/>
            <person name="Klute M.J."/>
            <person name="Nakayama T."/>
            <person name="Obornik M."/>
            <person name="Reyes-Prieto A."/>
            <person name="Armbrust E.V."/>
            <person name="Aves S.J."/>
            <person name="Beiko R.G."/>
            <person name="Coutinho P."/>
            <person name="Dacks J.B."/>
            <person name="Durnford D.G."/>
            <person name="Fast N.M."/>
            <person name="Green B.R."/>
            <person name="Grisdale C.J."/>
            <person name="Hempel F."/>
            <person name="Henrissat B."/>
            <person name="Hoppner M.P."/>
            <person name="Ishida K."/>
            <person name="Kim E."/>
            <person name="Koreny L."/>
            <person name="Kroth P.G."/>
            <person name="Liu Y."/>
            <person name="Malik S.B."/>
            <person name="Maier U.G."/>
            <person name="McRose D."/>
            <person name="Mock T."/>
            <person name="Neilson J.A."/>
            <person name="Onodera N.T."/>
            <person name="Poole A.M."/>
            <person name="Pritham E.J."/>
            <person name="Richards T.A."/>
            <person name="Rocap G."/>
            <person name="Roy S.W."/>
            <person name="Sarai C."/>
            <person name="Schaack S."/>
            <person name="Shirato S."/>
            <person name="Slamovits C.H."/>
            <person name="Spencer D.F."/>
            <person name="Suzuki S."/>
            <person name="Worden A.Z."/>
            <person name="Zauner S."/>
            <person name="Barry K."/>
            <person name="Bell C."/>
            <person name="Bharti A.K."/>
            <person name="Crow J.A."/>
            <person name="Grimwood J."/>
            <person name="Kramer R."/>
            <person name="Lindquist E."/>
            <person name="Lucas S."/>
            <person name="Salamov A."/>
            <person name="McFadden G.I."/>
            <person name="Lane C.E."/>
            <person name="Keeling P.J."/>
            <person name="Gray M.W."/>
            <person name="Grigoriev I.V."/>
            <person name="Archibald J.M."/>
        </authorList>
    </citation>
    <scope>NUCLEOTIDE SEQUENCE</scope>
    <source>
        <strain evidence="1 3">CCMP2712</strain>
    </source>
</reference>
<dbReference type="KEGG" id="gtt:GUITHDRAFT_153509"/>
<keyword evidence="3" id="KW-1185">Reference proteome</keyword>
<dbReference type="EMBL" id="JH993015">
    <property type="protein sequence ID" value="EKX42669.1"/>
    <property type="molecule type" value="Genomic_DNA"/>
</dbReference>
<gene>
    <name evidence="1" type="ORF">GUITHDRAFT_153509</name>
</gene>
<reference evidence="3" key="2">
    <citation type="submission" date="2012-11" db="EMBL/GenBank/DDBJ databases">
        <authorList>
            <person name="Kuo A."/>
            <person name="Curtis B.A."/>
            <person name="Tanifuji G."/>
            <person name="Burki F."/>
            <person name="Gruber A."/>
            <person name="Irimia M."/>
            <person name="Maruyama S."/>
            <person name="Arias M.C."/>
            <person name="Ball S.G."/>
            <person name="Gile G.H."/>
            <person name="Hirakawa Y."/>
            <person name="Hopkins J.F."/>
            <person name="Rensing S.A."/>
            <person name="Schmutz J."/>
            <person name="Symeonidi A."/>
            <person name="Elias M."/>
            <person name="Eveleigh R.J."/>
            <person name="Herman E.K."/>
            <person name="Klute M.J."/>
            <person name="Nakayama T."/>
            <person name="Obornik M."/>
            <person name="Reyes-Prieto A."/>
            <person name="Armbrust E.V."/>
            <person name="Aves S.J."/>
            <person name="Beiko R.G."/>
            <person name="Coutinho P."/>
            <person name="Dacks J.B."/>
            <person name="Durnford D.G."/>
            <person name="Fast N.M."/>
            <person name="Green B.R."/>
            <person name="Grisdale C."/>
            <person name="Hempe F."/>
            <person name="Henrissat B."/>
            <person name="Hoppner M.P."/>
            <person name="Ishida K.-I."/>
            <person name="Kim E."/>
            <person name="Koreny L."/>
            <person name="Kroth P.G."/>
            <person name="Liu Y."/>
            <person name="Malik S.-B."/>
            <person name="Maier U.G."/>
            <person name="McRose D."/>
            <person name="Mock T."/>
            <person name="Neilson J.A."/>
            <person name="Onodera N.T."/>
            <person name="Poole A.M."/>
            <person name="Pritham E.J."/>
            <person name="Richards T.A."/>
            <person name="Rocap G."/>
            <person name="Roy S.W."/>
            <person name="Sarai C."/>
            <person name="Schaack S."/>
            <person name="Shirato S."/>
            <person name="Slamovits C.H."/>
            <person name="Spencer D.F."/>
            <person name="Suzuki S."/>
            <person name="Worden A.Z."/>
            <person name="Zauner S."/>
            <person name="Barry K."/>
            <person name="Bell C."/>
            <person name="Bharti A.K."/>
            <person name="Crow J.A."/>
            <person name="Grimwood J."/>
            <person name="Kramer R."/>
            <person name="Lindquist E."/>
            <person name="Lucas S."/>
            <person name="Salamov A."/>
            <person name="McFadden G.I."/>
            <person name="Lane C.E."/>
            <person name="Keeling P.J."/>
            <person name="Gray M.W."/>
            <person name="Grigoriev I.V."/>
            <person name="Archibald J.M."/>
        </authorList>
    </citation>
    <scope>NUCLEOTIDE SEQUENCE</scope>
    <source>
        <strain evidence="3">CCMP2712</strain>
    </source>
</reference>
<dbReference type="Proteomes" id="UP000011087">
    <property type="component" value="Unassembled WGS sequence"/>
</dbReference>
<dbReference type="RefSeq" id="XP_005829649.1">
    <property type="nucleotide sequence ID" value="XM_005829592.1"/>
</dbReference>